<keyword evidence="21" id="KW-1185">Reference proteome</keyword>
<dbReference type="FunFam" id="3.30.565.10:FF:000021">
    <property type="entry name" value="Heat shock protein 75 kDa, mitochondrial"/>
    <property type="match status" value="1"/>
</dbReference>
<dbReference type="SMART" id="SM00387">
    <property type="entry name" value="HATPase_c"/>
    <property type="match status" value="1"/>
</dbReference>
<evidence type="ECO:0000259" key="19">
    <source>
        <dbReference type="SMART" id="SM00387"/>
    </source>
</evidence>
<dbReference type="Gene3D" id="3.30.230.80">
    <property type="match status" value="1"/>
</dbReference>
<feature type="binding site" evidence="18">
    <location>
        <position position="411"/>
    </location>
    <ligand>
        <name>ATP</name>
        <dbReference type="ChEBI" id="CHEBI:30616"/>
    </ligand>
</feature>
<organism evidence="20 21">
    <name type="scientific">Ciona savignyi</name>
    <name type="common">Pacific transparent sea squirt</name>
    <dbReference type="NCBI Taxonomy" id="51511"/>
    <lineage>
        <taxon>Eukaryota</taxon>
        <taxon>Metazoa</taxon>
        <taxon>Chordata</taxon>
        <taxon>Tunicata</taxon>
        <taxon>Ascidiacea</taxon>
        <taxon>Phlebobranchia</taxon>
        <taxon>Cionidae</taxon>
        <taxon>Ciona</taxon>
    </lineage>
</organism>
<dbReference type="InParanoid" id="H2YU60"/>
<keyword evidence="5 18" id="KW-0547">Nucleotide-binding</keyword>
<evidence type="ECO:0000313" key="21">
    <source>
        <dbReference type="Proteomes" id="UP000007875"/>
    </source>
</evidence>
<dbReference type="PIRSF" id="PIRSF002583">
    <property type="entry name" value="Hsp90"/>
    <property type="match status" value="1"/>
</dbReference>
<comment type="subcellular location">
    <subcellularLocation>
        <location evidence="1">Mitochondrion inner membrane</location>
    </subcellularLocation>
    <subcellularLocation>
        <location evidence="2">Mitochondrion matrix</location>
    </subcellularLocation>
</comment>
<dbReference type="PRINTS" id="PR00775">
    <property type="entry name" value="HEATSHOCK90"/>
</dbReference>
<evidence type="ECO:0000256" key="11">
    <source>
        <dbReference type="ARBA" id="ARBA00023136"/>
    </source>
</evidence>
<dbReference type="SUPFAM" id="SSF110942">
    <property type="entry name" value="HSP90 C-terminal domain"/>
    <property type="match status" value="1"/>
</dbReference>
<keyword evidence="12" id="KW-0143">Chaperone</keyword>
<evidence type="ECO:0000256" key="6">
    <source>
        <dbReference type="ARBA" id="ARBA00022792"/>
    </source>
</evidence>
<dbReference type="eggNOG" id="KOG0019">
    <property type="taxonomic scope" value="Eukaryota"/>
</dbReference>
<evidence type="ECO:0000256" key="15">
    <source>
        <dbReference type="ARBA" id="ARBA00073018"/>
    </source>
</evidence>
<evidence type="ECO:0000313" key="20">
    <source>
        <dbReference type="Ensembl" id="ENSCSAVP00000008870.1"/>
    </source>
</evidence>
<feature type="binding site" evidence="18">
    <location>
        <position position="170"/>
    </location>
    <ligand>
        <name>ATP</name>
        <dbReference type="ChEBI" id="CHEBI:30616"/>
    </ligand>
</feature>
<comment type="function">
    <text evidence="13">Chaperone that expresses an ATPase activity. Involved in maintaining mitochondrial function and polarization, downstream of PINK1 and mitochondrial complex I. Is a negative regulator of mitochondrial respiration able to modulate the balance between oxidative phosphorylation and aerobic glycolysis. The impact of TRAP1 on mitochondrial respiration is probably mediated by modulation of mitochondrial SRC and inhibition of SDHA.</text>
</comment>
<proteinExistence type="inferred from homology"/>
<name>H2YU60_CIOSA</name>
<feature type="binding site" evidence="18">
    <location>
        <position position="165"/>
    </location>
    <ligand>
        <name>ATP</name>
        <dbReference type="ChEBI" id="CHEBI:30616"/>
    </ligand>
</feature>
<evidence type="ECO:0000256" key="9">
    <source>
        <dbReference type="ARBA" id="ARBA00022990"/>
    </source>
</evidence>
<dbReference type="InterPro" id="IPR003594">
    <property type="entry name" value="HATPase_dom"/>
</dbReference>
<dbReference type="STRING" id="51511.ENSCSAVP00000008870"/>
<dbReference type="Gene3D" id="3.30.565.10">
    <property type="entry name" value="Histidine kinase-like ATPase, C-terminal domain"/>
    <property type="match status" value="1"/>
</dbReference>
<sequence>MAAHTKTYSQVLLRNISRFTQKGLSTRSISVVTQSQLLNAQNRRPGINRATTIRNHPLRLFSSQVEASQEEEEDLHNIIKDEERIVGDADEHEFQAETAELLNIVAKSLYSENEVFIREIISNASDALEKLRYNQLTTRGDGEDLPPMEIHIKTDKYENTFTIQDTGIGMTMEELTSNLGTIARSGSKAFLKAATEKGDANSSIIGQFGVGFYSTFMVGNKVTVYTRSHDSDSTGYSWTSEGGVSYKITEAEQVNPGTKIVVHLRPECRKFAEEETVKNIIKKHSFVGFPVRLNGKLLNAVKPLWTLEPRDIDEDQHLNFFRYLSNNQDDHFLYKLFYKTDAPLNIRSIFYVSEQQPTMLDMARDSSGASGVSLYSRKVLVQHKTTNLLPKWLRFLTGVVDSEDIPLNLSRELLQNSSLISKLRETLTSRLIRFFLDQSKKDPEKYLKFHANYKLFITEGVLSEDIQDKREEVAQLLRYESSKLEGGEVTSLKDYIGRMEGEQRNILYLCAPSRNLAESSPYFESLKDSGREVLFCYDPYDEVTMLQLKTYDGKQLFSLENEVVASSFKTDNDPKPPVEGEITMSDSQSKDLTDWAKAALDVKVTDVKVTDKLDKHPAMVTVWEMGSVRHFLKSQYLTDPKGLSESERTALFKPTLQLNSNHPIVMKMSKLKTENEELAKALLEQLYDNAMVSAGLFEDARPMVNRLNDLLTKV</sequence>
<keyword evidence="10" id="KW-0496">Mitochondrion</keyword>
<dbReference type="HAMAP" id="MF_00505">
    <property type="entry name" value="HSP90"/>
    <property type="match status" value="1"/>
</dbReference>
<dbReference type="FunFam" id="1.20.120.790:FF:000004">
    <property type="entry name" value="Heat shock protein 75 kDa"/>
    <property type="match status" value="1"/>
</dbReference>
<reference evidence="20" key="3">
    <citation type="submission" date="2025-09" db="UniProtKB">
        <authorList>
            <consortium name="Ensembl"/>
        </authorList>
    </citation>
    <scope>IDENTIFICATION</scope>
</reference>
<dbReference type="InterPro" id="IPR036890">
    <property type="entry name" value="HATPase_C_sf"/>
</dbReference>
<keyword evidence="4" id="KW-0597">Phosphoprotein</keyword>
<dbReference type="FunFam" id="3.40.50.11260:FF:000004">
    <property type="entry name" value="Heat shock protein 75 mitochondrial"/>
    <property type="match status" value="1"/>
</dbReference>
<feature type="binding site" evidence="18">
    <location>
        <begin position="185"/>
        <end position="186"/>
    </location>
    <ligand>
        <name>ATP</name>
        <dbReference type="ChEBI" id="CHEBI:30616"/>
    </ligand>
</feature>
<evidence type="ECO:0000256" key="12">
    <source>
        <dbReference type="ARBA" id="ARBA00023186"/>
    </source>
</evidence>
<dbReference type="GO" id="GO:0005743">
    <property type="term" value="C:mitochondrial inner membrane"/>
    <property type="evidence" value="ECO:0007669"/>
    <property type="project" value="UniProtKB-SubCell"/>
</dbReference>
<evidence type="ECO:0000256" key="2">
    <source>
        <dbReference type="ARBA" id="ARBA00004305"/>
    </source>
</evidence>
<dbReference type="FunFam" id="3.30.230.80:FF:000004">
    <property type="entry name" value="Heat shock protein 75 kDa"/>
    <property type="match status" value="1"/>
</dbReference>
<dbReference type="InterPro" id="IPR001404">
    <property type="entry name" value="Hsp90_fam"/>
</dbReference>
<comment type="subunit">
    <text evidence="14">Binds to the intracellular domain of tumor necrosis factor type 1 receptor. Binds to RB1. Interacts with SRC. Interacts with SDHA.</text>
</comment>
<keyword evidence="8" id="KW-0809">Transit peptide</keyword>
<keyword evidence="11" id="KW-0472">Membrane</keyword>
<evidence type="ECO:0000256" key="7">
    <source>
        <dbReference type="ARBA" id="ARBA00022840"/>
    </source>
</evidence>
<dbReference type="OMA" id="DHTQQNE"/>
<accession>H2YU60</accession>
<dbReference type="GO" id="GO:0019901">
    <property type="term" value="F:protein kinase binding"/>
    <property type="evidence" value="ECO:0007669"/>
    <property type="project" value="UniProtKB-ARBA"/>
</dbReference>
<evidence type="ECO:0000256" key="18">
    <source>
        <dbReference type="PIRSR" id="PIRSR002583-1"/>
    </source>
</evidence>
<dbReference type="InterPro" id="IPR037196">
    <property type="entry name" value="HSP90_C"/>
</dbReference>
<keyword evidence="9" id="KW-0007">Acetylation</keyword>
<dbReference type="InterPro" id="IPR020568">
    <property type="entry name" value="Ribosomal_Su5_D2-typ_SF"/>
</dbReference>
<dbReference type="SUPFAM" id="SSF54211">
    <property type="entry name" value="Ribosomal protein S5 domain 2-like"/>
    <property type="match status" value="1"/>
</dbReference>
<reference evidence="21" key="1">
    <citation type="submission" date="2003-08" db="EMBL/GenBank/DDBJ databases">
        <authorList>
            <person name="Birren B."/>
            <person name="Nusbaum C."/>
            <person name="Abebe A."/>
            <person name="Abouelleil A."/>
            <person name="Adekoya E."/>
            <person name="Ait-zahra M."/>
            <person name="Allen N."/>
            <person name="Allen T."/>
            <person name="An P."/>
            <person name="Anderson M."/>
            <person name="Anderson S."/>
            <person name="Arachchi H."/>
            <person name="Armbruster J."/>
            <person name="Bachantsang P."/>
            <person name="Baldwin J."/>
            <person name="Barry A."/>
            <person name="Bayul T."/>
            <person name="Blitshsteyn B."/>
            <person name="Bloom T."/>
            <person name="Blye J."/>
            <person name="Boguslavskiy L."/>
            <person name="Borowsky M."/>
            <person name="Boukhgalter B."/>
            <person name="Brunache A."/>
            <person name="Butler J."/>
            <person name="Calixte N."/>
            <person name="Calvo S."/>
            <person name="Camarata J."/>
            <person name="Campo K."/>
            <person name="Chang J."/>
            <person name="Cheshatsang Y."/>
            <person name="Citroen M."/>
            <person name="Collymore A."/>
            <person name="Considine T."/>
            <person name="Cook A."/>
            <person name="Cooke P."/>
            <person name="Corum B."/>
            <person name="Cuomo C."/>
            <person name="David R."/>
            <person name="Dawoe T."/>
            <person name="Degray S."/>
            <person name="Dodge S."/>
            <person name="Dooley K."/>
            <person name="Dorje P."/>
            <person name="Dorjee K."/>
            <person name="Dorris L."/>
            <person name="Duffey N."/>
            <person name="Dupes A."/>
            <person name="Elkins T."/>
            <person name="Engels R."/>
            <person name="Erickson J."/>
            <person name="Farina A."/>
            <person name="Faro S."/>
            <person name="Ferreira P."/>
            <person name="Fischer H."/>
            <person name="Fitzgerald M."/>
            <person name="Foley K."/>
            <person name="Gage D."/>
            <person name="Galagan J."/>
            <person name="Gearin G."/>
            <person name="Gnerre S."/>
            <person name="Gnirke A."/>
            <person name="Goyette A."/>
            <person name="Graham J."/>
            <person name="Grandbois E."/>
            <person name="Gyaltsen K."/>
            <person name="Hafez N."/>
            <person name="Hagopian D."/>
            <person name="Hagos B."/>
            <person name="Hall J."/>
            <person name="Hatcher B."/>
            <person name="Heller A."/>
            <person name="Higgins H."/>
            <person name="Honan T."/>
            <person name="Horn A."/>
            <person name="Houde N."/>
            <person name="Hughes L."/>
            <person name="Hulme W."/>
            <person name="Husby E."/>
            <person name="Iliev I."/>
            <person name="Jaffe D."/>
            <person name="Jones C."/>
            <person name="Kamal M."/>
            <person name="Kamat A."/>
            <person name="Kamvysselis M."/>
            <person name="Karlsson E."/>
            <person name="Kells C."/>
            <person name="Kieu A."/>
            <person name="Kisner P."/>
            <person name="Kodira C."/>
            <person name="Kulbokas E."/>
            <person name="Labutti K."/>
            <person name="Lama D."/>
            <person name="Landers T."/>
            <person name="Leger J."/>
            <person name="Levine S."/>
            <person name="Lewis D."/>
            <person name="Lewis T."/>
            <person name="Lindblad-toh K."/>
            <person name="Liu X."/>
            <person name="Lokyitsang T."/>
            <person name="Lokyitsang Y."/>
            <person name="Lucien O."/>
            <person name="Lui A."/>
            <person name="Ma L.J."/>
            <person name="Mabbitt R."/>
            <person name="Macdonald J."/>
            <person name="Maclean C."/>
            <person name="Major J."/>
            <person name="Manning J."/>
            <person name="Marabella R."/>
            <person name="Maru K."/>
            <person name="Matthews C."/>
            <person name="Mauceli E."/>
            <person name="Mccarthy M."/>
            <person name="Mcdonough S."/>
            <person name="Mcghee T."/>
            <person name="Meldrim J."/>
            <person name="Meneus L."/>
            <person name="Mesirov J."/>
            <person name="Mihalev A."/>
            <person name="Mihova T."/>
            <person name="Mikkelsen T."/>
            <person name="Mlenga V."/>
            <person name="Moru K."/>
            <person name="Mozes J."/>
            <person name="Mulrain L."/>
            <person name="Munson G."/>
            <person name="Naylor J."/>
            <person name="Newes C."/>
            <person name="Nguyen C."/>
            <person name="Nguyen N."/>
            <person name="Nguyen T."/>
            <person name="Nicol R."/>
            <person name="Nielsen C."/>
            <person name="Nizzari M."/>
            <person name="Norbu C."/>
            <person name="Norbu N."/>
            <person name="O'donnell P."/>
            <person name="Okoawo O."/>
            <person name="O'leary S."/>
            <person name="Omotosho B."/>
            <person name="O'neill K."/>
            <person name="Osman S."/>
            <person name="Parker S."/>
            <person name="Perrin D."/>
            <person name="Phunkhang P."/>
            <person name="Piqani B."/>
            <person name="Purcell S."/>
            <person name="Rachupka T."/>
            <person name="Ramasamy U."/>
            <person name="Rameau R."/>
            <person name="Ray V."/>
            <person name="Raymond C."/>
            <person name="Retta R."/>
            <person name="Richardson S."/>
            <person name="Rise C."/>
            <person name="Rodriguez J."/>
            <person name="Rogers J."/>
            <person name="Rogov P."/>
            <person name="Rutman M."/>
            <person name="Schupbach R."/>
            <person name="Seaman C."/>
            <person name="Settipalli S."/>
            <person name="Sharpe T."/>
            <person name="Sheridan J."/>
            <person name="Sherpa N."/>
            <person name="Shi J."/>
            <person name="Smirnov S."/>
            <person name="Smith C."/>
            <person name="Sougnez C."/>
            <person name="Spencer B."/>
            <person name="Stalker J."/>
            <person name="Stange-thomann N."/>
            <person name="Stavropoulos S."/>
            <person name="Stetson K."/>
            <person name="Stone C."/>
            <person name="Stone S."/>
            <person name="Stubbs M."/>
            <person name="Talamas J."/>
            <person name="Tchuinga P."/>
            <person name="Tenzing P."/>
            <person name="Tesfaye S."/>
            <person name="Theodore J."/>
            <person name="Thoulutsang Y."/>
            <person name="Topham K."/>
            <person name="Towey S."/>
            <person name="Tsamla T."/>
            <person name="Tsomo N."/>
            <person name="Vallee D."/>
            <person name="Vassiliev H."/>
            <person name="Venkataraman V."/>
            <person name="Vinson J."/>
            <person name="Vo A."/>
            <person name="Wade C."/>
            <person name="Wang S."/>
            <person name="Wangchuk T."/>
            <person name="Wangdi T."/>
            <person name="Whittaker C."/>
            <person name="Wilkinson J."/>
            <person name="Wu Y."/>
            <person name="Wyman D."/>
            <person name="Yadav S."/>
            <person name="Yang S."/>
            <person name="Yang X."/>
            <person name="Yeager S."/>
            <person name="Yee E."/>
            <person name="Young G."/>
            <person name="Zainoun J."/>
            <person name="Zembeck L."/>
            <person name="Zimmer A."/>
            <person name="Zody M."/>
            <person name="Lander E."/>
        </authorList>
    </citation>
    <scope>NUCLEOTIDE SEQUENCE [LARGE SCALE GENOMIC DNA]</scope>
</reference>
<dbReference type="GO" id="GO:0140662">
    <property type="term" value="F:ATP-dependent protein folding chaperone"/>
    <property type="evidence" value="ECO:0007669"/>
    <property type="project" value="InterPro"/>
</dbReference>
<dbReference type="NCBIfam" id="NF003555">
    <property type="entry name" value="PRK05218.1"/>
    <property type="match status" value="1"/>
</dbReference>
<dbReference type="GO" id="GO:0005524">
    <property type="term" value="F:ATP binding"/>
    <property type="evidence" value="ECO:0007669"/>
    <property type="project" value="UniProtKB-KW"/>
</dbReference>
<keyword evidence="6" id="KW-0999">Mitochondrion inner membrane</keyword>
<feature type="binding site" evidence="18">
    <location>
        <position position="258"/>
    </location>
    <ligand>
        <name>ATP</name>
        <dbReference type="ChEBI" id="CHEBI:30616"/>
    </ligand>
</feature>
<evidence type="ECO:0000256" key="17">
    <source>
        <dbReference type="ARBA" id="ARBA00080766"/>
    </source>
</evidence>
<feature type="domain" description="Histidine kinase/HSP90-like ATPase" evidence="19">
    <location>
        <begin position="112"/>
        <end position="268"/>
    </location>
</feature>
<comment type="similarity">
    <text evidence="3">Belongs to the heat shock protein 90 family.</text>
</comment>
<evidence type="ECO:0000256" key="3">
    <source>
        <dbReference type="ARBA" id="ARBA00008239"/>
    </source>
</evidence>
<dbReference type="Gene3D" id="3.40.50.11260">
    <property type="match status" value="1"/>
</dbReference>
<dbReference type="Pfam" id="PF00183">
    <property type="entry name" value="HSP90"/>
    <property type="match status" value="1"/>
</dbReference>
<evidence type="ECO:0000256" key="13">
    <source>
        <dbReference type="ARBA" id="ARBA00057498"/>
    </source>
</evidence>
<evidence type="ECO:0000256" key="14">
    <source>
        <dbReference type="ARBA" id="ARBA00066161"/>
    </source>
</evidence>
<evidence type="ECO:0000256" key="4">
    <source>
        <dbReference type="ARBA" id="ARBA00022553"/>
    </source>
</evidence>
<dbReference type="GeneTree" id="ENSGT01020000230401"/>
<evidence type="ECO:0000256" key="16">
    <source>
        <dbReference type="ARBA" id="ARBA00076190"/>
    </source>
</evidence>
<keyword evidence="7 18" id="KW-0067">ATP-binding</keyword>
<feature type="binding site" evidence="18">
    <location>
        <begin position="207"/>
        <end position="212"/>
    </location>
    <ligand>
        <name>ATP</name>
        <dbReference type="ChEBI" id="CHEBI:30616"/>
    </ligand>
</feature>
<dbReference type="Gene3D" id="1.20.120.790">
    <property type="entry name" value="Heat shock protein 90, C-terminal domain"/>
    <property type="match status" value="1"/>
</dbReference>
<dbReference type="GO" id="GO:0016887">
    <property type="term" value="F:ATP hydrolysis activity"/>
    <property type="evidence" value="ECO:0007669"/>
    <property type="project" value="InterPro"/>
</dbReference>
<feature type="binding site" evidence="18">
    <location>
        <position position="119"/>
    </location>
    <ligand>
        <name>ATP</name>
        <dbReference type="ChEBI" id="CHEBI:30616"/>
    </ligand>
</feature>
<dbReference type="GO" id="GO:0051082">
    <property type="term" value="F:unfolded protein binding"/>
    <property type="evidence" value="ECO:0007669"/>
    <property type="project" value="InterPro"/>
</dbReference>
<dbReference type="Pfam" id="PF13589">
    <property type="entry name" value="HATPase_c_3"/>
    <property type="match status" value="1"/>
</dbReference>
<dbReference type="InterPro" id="IPR020575">
    <property type="entry name" value="Hsp90_N"/>
</dbReference>
<dbReference type="Proteomes" id="UP000007875">
    <property type="component" value="Unassembled WGS sequence"/>
</dbReference>
<dbReference type="Ensembl" id="ENSCSAVT00000008984.1">
    <property type="protein sequence ID" value="ENSCSAVP00000008870.1"/>
    <property type="gene ID" value="ENSCSAVG00000005261.1"/>
</dbReference>
<dbReference type="SUPFAM" id="SSF55874">
    <property type="entry name" value="ATPase domain of HSP90 chaperone/DNA topoisomerase II/histidine kinase"/>
    <property type="match status" value="1"/>
</dbReference>
<evidence type="ECO:0000256" key="8">
    <source>
        <dbReference type="ARBA" id="ARBA00022946"/>
    </source>
</evidence>
<evidence type="ECO:0000256" key="1">
    <source>
        <dbReference type="ARBA" id="ARBA00004273"/>
    </source>
</evidence>
<dbReference type="FunCoup" id="H2YU60">
    <property type="interactions" value="354"/>
</dbReference>
<evidence type="ECO:0000256" key="5">
    <source>
        <dbReference type="ARBA" id="ARBA00022741"/>
    </source>
</evidence>
<protein>
    <recommendedName>
        <fullName evidence="15">Heat shock protein 75 kDa, mitochondrial</fullName>
    </recommendedName>
    <alternativeName>
        <fullName evidence="17">TNFR-associated protein 1</fullName>
    </alternativeName>
    <alternativeName>
        <fullName evidence="16">Tumor necrosis factor type 1 receptor-associated protein</fullName>
    </alternativeName>
</protein>
<feature type="binding site" evidence="18">
    <location>
        <position position="123"/>
    </location>
    <ligand>
        <name>ATP</name>
        <dbReference type="ChEBI" id="CHEBI:30616"/>
    </ligand>
</feature>
<dbReference type="HOGENOM" id="CLU_006684_3_1_1"/>
<reference evidence="20" key="2">
    <citation type="submission" date="2025-08" db="UniProtKB">
        <authorList>
            <consortium name="Ensembl"/>
        </authorList>
    </citation>
    <scope>IDENTIFICATION</scope>
</reference>
<dbReference type="PANTHER" id="PTHR11528">
    <property type="entry name" value="HEAT SHOCK PROTEIN 90 FAMILY MEMBER"/>
    <property type="match status" value="1"/>
</dbReference>
<dbReference type="CDD" id="cd16927">
    <property type="entry name" value="HATPase_Hsp90-like"/>
    <property type="match status" value="1"/>
</dbReference>
<dbReference type="AlphaFoldDB" id="H2YU60"/>
<evidence type="ECO:0000256" key="10">
    <source>
        <dbReference type="ARBA" id="ARBA00023128"/>
    </source>
</evidence>
<feature type="binding site" evidence="18">
    <location>
        <position position="178"/>
    </location>
    <ligand>
        <name>ATP</name>
        <dbReference type="ChEBI" id="CHEBI:30616"/>
    </ligand>
</feature>
<dbReference type="GO" id="GO:0005759">
    <property type="term" value="C:mitochondrial matrix"/>
    <property type="evidence" value="ECO:0007669"/>
    <property type="project" value="UniProtKB-SubCell"/>
</dbReference>